<dbReference type="AlphaFoldDB" id="A0A0A9CCE6"/>
<accession>A0A0A9CCE6</accession>
<proteinExistence type="predicted"/>
<name>A0A0A9CCE6_ARUDO</name>
<reference evidence="1" key="2">
    <citation type="journal article" date="2015" name="Data Brief">
        <title>Shoot transcriptome of the giant reed, Arundo donax.</title>
        <authorList>
            <person name="Barrero R.A."/>
            <person name="Guerrero F.D."/>
            <person name="Moolhuijzen P."/>
            <person name="Goolsby J.A."/>
            <person name="Tidwell J."/>
            <person name="Bellgard S.E."/>
            <person name="Bellgard M.I."/>
        </authorList>
    </citation>
    <scope>NUCLEOTIDE SEQUENCE</scope>
    <source>
        <tissue evidence="1">Shoot tissue taken approximately 20 cm above the soil surface</tissue>
    </source>
</reference>
<dbReference type="EMBL" id="GBRH01228738">
    <property type="protein sequence ID" value="JAD69157.1"/>
    <property type="molecule type" value="Transcribed_RNA"/>
</dbReference>
<organism evidence="1">
    <name type="scientific">Arundo donax</name>
    <name type="common">Giant reed</name>
    <name type="synonym">Donax arundinaceus</name>
    <dbReference type="NCBI Taxonomy" id="35708"/>
    <lineage>
        <taxon>Eukaryota</taxon>
        <taxon>Viridiplantae</taxon>
        <taxon>Streptophyta</taxon>
        <taxon>Embryophyta</taxon>
        <taxon>Tracheophyta</taxon>
        <taxon>Spermatophyta</taxon>
        <taxon>Magnoliopsida</taxon>
        <taxon>Liliopsida</taxon>
        <taxon>Poales</taxon>
        <taxon>Poaceae</taxon>
        <taxon>PACMAD clade</taxon>
        <taxon>Arundinoideae</taxon>
        <taxon>Arundineae</taxon>
        <taxon>Arundo</taxon>
    </lineage>
</organism>
<protein>
    <submittedName>
        <fullName evidence="1">Uncharacterized protein</fullName>
    </submittedName>
</protein>
<reference evidence="1" key="1">
    <citation type="submission" date="2014-09" db="EMBL/GenBank/DDBJ databases">
        <authorList>
            <person name="Magalhaes I.L.F."/>
            <person name="Oliveira U."/>
            <person name="Santos F.R."/>
            <person name="Vidigal T.H.D.A."/>
            <person name="Brescovit A.D."/>
            <person name="Santos A.J."/>
        </authorList>
    </citation>
    <scope>NUCLEOTIDE SEQUENCE</scope>
    <source>
        <tissue evidence="1">Shoot tissue taken approximately 20 cm above the soil surface</tissue>
    </source>
</reference>
<evidence type="ECO:0000313" key="1">
    <source>
        <dbReference type="EMBL" id="JAD69157.1"/>
    </source>
</evidence>
<sequence length="60" mass="6339">MYSASQLDSATTFCFADCQLIGASPRKKITPVVLFLLSTSPARSLSLNPLNSGLEPLPLG</sequence>